<dbReference type="GO" id="GO:0016787">
    <property type="term" value="F:hydrolase activity"/>
    <property type="evidence" value="ECO:0007669"/>
    <property type="project" value="InterPro"/>
</dbReference>
<dbReference type="PROSITE" id="PS51257">
    <property type="entry name" value="PROKAR_LIPOPROTEIN"/>
    <property type="match status" value="1"/>
</dbReference>
<evidence type="ECO:0000313" key="4">
    <source>
        <dbReference type="Proteomes" id="UP001155587"/>
    </source>
</evidence>
<accession>A0A9X3CTY6</accession>
<feature type="chain" id="PRO_5040915022" evidence="1">
    <location>
        <begin position="22"/>
        <end position="341"/>
    </location>
</feature>
<dbReference type="Gene3D" id="3.20.20.140">
    <property type="entry name" value="Metal-dependent hydrolases"/>
    <property type="match status" value="1"/>
</dbReference>
<keyword evidence="1" id="KW-0732">Signal</keyword>
<evidence type="ECO:0000256" key="1">
    <source>
        <dbReference type="SAM" id="SignalP"/>
    </source>
</evidence>
<keyword evidence="4" id="KW-1185">Reference proteome</keyword>
<feature type="signal peptide" evidence="1">
    <location>
        <begin position="1"/>
        <end position="21"/>
    </location>
</feature>
<dbReference type="AlphaFoldDB" id="A0A9X3CTY6"/>
<name>A0A9X3CTY6_9VIBR</name>
<evidence type="ECO:0000259" key="2">
    <source>
        <dbReference type="Pfam" id="PF04909"/>
    </source>
</evidence>
<comment type="caution">
    <text evidence="3">The sequence shown here is derived from an EMBL/GenBank/DDBJ whole genome shotgun (WGS) entry which is preliminary data.</text>
</comment>
<evidence type="ECO:0000313" key="3">
    <source>
        <dbReference type="EMBL" id="MCW8348435.1"/>
    </source>
</evidence>
<sequence>MQLKKRCQPWWLLALFAYASAGCTAAYQGKVNDAEVHLVDYFQRSAGAPALIENMDALGIDHAYVMGLPVIKKWDLSQPKAPRFVYGDDAPVYYYSHTDELIAREVESLPKTQQSRLHPFLSGFNTTDLNAAEYLERELTFRPNFWQGIGEIITRHDHLTALTSGEKPRANHPALNKVYQLAAKHDLPVLLHANITSQRENEPLYLNELKEALQQHPDTRFLWAHAGTTSTLTRHLDMNFLYQTVTSLLSEHDNLYILASWSLIDVVMPQGTLDRRWVSLIEAYPERFMVGSDVVGTFGYQKTALKTWDPVLSALPKHIAQKVAYSNMLAVLPQAGKNVSH</sequence>
<organism evidence="3 4">
    <name type="scientific">Vibrio qingdaonensis</name>
    <dbReference type="NCBI Taxonomy" id="2829491"/>
    <lineage>
        <taxon>Bacteria</taxon>
        <taxon>Pseudomonadati</taxon>
        <taxon>Pseudomonadota</taxon>
        <taxon>Gammaproteobacteria</taxon>
        <taxon>Vibrionales</taxon>
        <taxon>Vibrionaceae</taxon>
        <taxon>Vibrio</taxon>
    </lineage>
</organism>
<dbReference type="Pfam" id="PF04909">
    <property type="entry name" value="Amidohydro_2"/>
    <property type="match status" value="1"/>
</dbReference>
<protein>
    <submittedName>
        <fullName evidence="3">Amidohydrolase</fullName>
    </submittedName>
</protein>
<dbReference type="InterPro" id="IPR032466">
    <property type="entry name" value="Metal_Hydrolase"/>
</dbReference>
<dbReference type="EMBL" id="JAKRRY010000038">
    <property type="protein sequence ID" value="MCW8348435.1"/>
    <property type="molecule type" value="Genomic_DNA"/>
</dbReference>
<dbReference type="SUPFAM" id="SSF51556">
    <property type="entry name" value="Metallo-dependent hydrolases"/>
    <property type="match status" value="1"/>
</dbReference>
<dbReference type="RefSeq" id="WP_265676950.1">
    <property type="nucleotide sequence ID" value="NZ_JAKRRY010000038.1"/>
</dbReference>
<gene>
    <name evidence="3" type="ORF">MD535_20840</name>
</gene>
<feature type="domain" description="Amidohydrolase-related" evidence="2">
    <location>
        <begin position="170"/>
        <end position="296"/>
    </location>
</feature>
<proteinExistence type="predicted"/>
<reference evidence="3" key="1">
    <citation type="submission" date="2022-02" db="EMBL/GenBank/DDBJ databases">
        <title>Vibrio sp. nov, a new bacterium isolated from seawater.</title>
        <authorList>
            <person name="Yuan Y."/>
        </authorList>
    </citation>
    <scope>NUCLEOTIDE SEQUENCE</scope>
    <source>
        <strain evidence="3">ZSDZ65</strain>
    </source>
</reference>
<dbReference type="Proteomes" id="UP001155587">
    <property type="component" value="Unassembled WGS sequence"/>
</dbReference>
<dbReference type="InterPro" id="IPR006680">
    <property type="entry name" value="Amidohydro-rel"/>
</dbReference>